<comment type="similarity">
    <text evidence="2">Belongs to the iron-containing alcohol dehydrogenase family.</text>
</comment>
<organism evidence="7 8">
    <name type="scientific">Franzmannia qiaohouensis</name>
    <dbReference type="NCBI Taxonomy" id="1329370"/>
    <lineage>
        <taxon>Bacteria</taxon>
        <taxon>Pseudomonadati</taxon>
        <taxon>Pseudomonadota</taxon>
        <taxon>Gammaproteobacteria</taxon>
        <taxon>Oceanospirillales</taxon>
        <taxon>Halomonadaceae</taxon>
        <taxon>Franzmannia</taxon>
    </lineage>
</organism>
<name>A0ABU1HMH2_9GAMM</name>
<comment type="cofactor">
    <cofactor evidence="1">
        <name>Fe cation</name>
        <dbReference type="ChEBI" id="CHEBI:24875"/>
    </cofactor>
</comment>
<evidence type="ECO:0000313" key="8">
    <source>
        <dbReference type="Proteomes" id="UP001251374"/>
    </source>
</evidence>
<accession>A0ABU1HMH2</accession>
<protein>
    <submittedName>
        <fullName evidence="7">Iron-containing alcohol dehydrogenase</fullName>
        <ecNumber evidence="7">1.1.1.1</ecNumber>
    </submittedName>
</protein>
<evidence type="ECO:0000256" key="2">
    <source>
        <dbReference type="ARBA" id="ARBA00007358"/>
    </source>
</evidence>
<dbReference type="RefSeq" id="WP_309725356.1">
    <property type="nucleotide sequence ID" value="NZ_JARWAM010000028.1"/>
</dbReference>
<comment type="caution">
    <text evidence="7">The sequence shown here is derived from an EMBL/GenBank/DDBJ whole genome shotgun (WGS) entry which is preliminary data.</text>
</comment>
<dbReference type="GO" id="GO:0004022">
    <property type="term" value="F:alcohol dehydrogenase (NAD+) activity"/>
    <property type="evidence" value="ECO:0007669"/>
    <property type="project" value="UniProtKB-EC"/>
</dbReference>
<evidence type="ECO:0000259" key="6">
    <source>
        <dbReference type="Pfam" id="PF25137"/>
    </source>
</evidence>
<dbReference type="EMBL" id="JARWAM010000028">
    <property type="protein sequence ID" value="MDR5907755.1"/>
    <property type="molecule type" value="Genomic_DNA"/>
</dbReference>
<feature type="domain" description="Alcohol dehydrogenase iron-type/glycerol dehydrogenase GldA" evidence="5">
    <location>
        <begin position="23"/>
        <end position="160"/>
    </location>
</feature>
<dbReference type="Pfam" id="PF25137">
    <property type="entry name" value="ADH_Fe_C"/>
    <property type="match status" value="1"/>
</dbReference>
<reference evidence="7 8" key="1">
    <citation type="submission" date="2023-04" db="EMBL/GenBank/DDBJ databases">
        <title>A long-awaited taxogenomic arrangement of the family Halomonadaceae.</title>
        <authorList>
            <person name="De La Haba R."/>
            <person name="Chuvochina M."/>
            <person name="Wittouck S."/>
            <person name="Arahal D.R."/>
            <person name="Sanchez-Porro C."/>
            <person name="Hugenholtz P."/>
            <person name="Ventosa A."/>
        </authorList>
    </citation>
    <scope>NUCLEOTIDE SEQUENCE [LARGE SCALE GENOMIC DNA]</scope>
    <source>
        <strain evidence="7 8">DSM 26770</strain>
    </source>
</reference>
<evidence type="ECO:0000313" key="7">
    <source>
        <dbReference type="EMBL" id="MDR5907755.1"/>
    </source>
</evidence>
<keyword evidence="8" id="KW-1185">Reference proteome</keyword>
<dbReference type="Proteomes" id="UP001251374">
    <property type="component" value="Unassembled WGS sequence"/>
</dbReference>
<dbReference type="Gene3D" id="1.20.1090.10">
    <property type="entry name" value="Dehydroquinate synthase-like - alpha domain"/>
    <property type="match status" value="1"/>
</dbReference>
<dbReference type="PROSITE" id="PS00913">
    <property type="entry name" value="ADH_IRON_1"/>
    <property type="match status" value="1"/>
</dbReference>
<gene>
    <name evidence="7" type="ORF">QC821_20990</name>
</gene>
<dbReference type="Pfam" id="PF00465">
    <property type="entry name" value="Fe-ADH"/>
    <property type="match status" value="1"/>
</dbReference>
<keyword evidence="4" id="KW-0520">NAD</keyword>
<evidence type="ECO:0000256" key="4">
    <source>
        <dbReference type="ARBA" id="ARBA00023027"/>
    </source>
</evidence>
<dbReference type="PANTHER" id="PTHR11496:SF102">
    <property type="entry name" value="ALCOHOL DEHYDROGENASE 4"/>
    <property type="match status" value="1"/>
</dbReference>
<keyword evidence="3 7" id="KW-0560">Oxidoreductase</keyword>
<dbReference type="InterPro" id="IPR001670">
    <property type="entry name" value="ADH_Fe/GldA"/>
</dbReference>
<evidence type="ECO:0000256" key="3">
    <source>
        <dbReference type="ARBA" id="ARBA00023002"/>
    </source>
</evidence>
<dbReference type="InterPro" id="IPR056798">
    <property type="entry name" value="ADH_Fe_C"/>
</dbReference>
<sequence length="370" mass="39960">MQFAIRPMIHGYDTFAAFGKAHAVGPRDLIFTQRILYETFFSQTQAQTLFYDDFCGGEPTAATVDAMLIEVRSRYFDRLIAIGGGSILDCAKVLALDSNDSVASLFASDVQPGRKVGLILSPTTCGTGSEVTCVSVFDFPEIGSKVGKGFNAGFADHAVLIDEFLSKIPYQVFATSSADALVHALEIYLAPGANAYTDVFCLAAVRSLLQGYIRMTQLGSSVIQEDAKAYLAASNMAGIALSNVLAGGVHAIAMHFGSEHHVPHGEATRLFLPPVFKTYYGKEPSGKIADIAQLIEEILGPCGPGCTPFDALDELLAKVVPTRRLSEYGMAAEDVDRYADKVIETQQRLLVNNYTPLSKADIVQIYNQLM</sequence>
<dbReference type="SUPFAM" id="SSF56796">
    <property type="entry name" value="Dehydroquinate synthase-like"/>
    <property type="match status" value="1"/>
</dbReference>
<evidence type="ECO:0000256" key="1">
    <source>
        <dbReference type="ARBA" id="ARBA00001962"/>
    </source>
</evidence>
<dbReference type="Gene3D" id="3.40.50.1970">
    <property type="match status" value="1"/>
</dbReference>
<dbReference type="PANTHER" id="PTHR11496">
    <property type="entry name" value="ALCOHOL DEHYDROGENASE"/>
    <property type="match status" value="1"/>
</dbReference>
<dbReference type="InterPro" id="IPR018211">
    <property type="entry name" value="ADH_Fe_CS"/>
</dbReference>
<dbReference type="EC" id="1.1.1.1" evidence="7"/>
<evidence type="ECO:0000259" key="5">
    <source>
        <dbReference type="Pfam" id="PF00465"/>
    </source>
</evidence>
<proteinExistence type="inferred from homology"/>
<dbReference type="InterPro" id="IPR039697">
    <property type="entry name" value="Alcohol_dehydrogenase_Fe"/>
</dbReference>
<feature type="domain" description="Fe-containing alcohol dehydrogenase-like C-terminal" evidence="6">
    <location>
        <begin position="174"/>
        <end position="369"/>
    </location>
</feature>